<evidence type="ECO:0000256" key="11">
    <source>
        <dbReference type="RuleBase" id="RU361274"/>
    </source>
</evidence>
<evidence type="ECO:0000256" key="6">
    <source>
        <dbReference type="ARBA" id="ARBA00022801"/>
    </source>
</evidence>
<reference evidence="12 13" key="1">
    <citation type="journal article" date="2019" name="Int. J. Syst. Evol. Microbiol.">
        <title>Capsulimonas corticalis gen. nov., sp. nov., an aerobic capsulated bacterium, of a novel bacterial order, Capsulimonadales ord. nov., of the class Armatimonadia of the phylum Armatimonadetes.</title>
        <authorList>
            <person name="Li J."/>
            <person name="Kudo C."/>
            <person name="Tonouchi A."/>
        </authorList>
    </citation>
    <scope>NUCLEOTIDE SEQUENCE [LARGE SCALE GENOMIC DNA]</scope>
    <source>
        <strain evidence="12 13">AX-7</strain>
    </source>
</reference>
<keyword evidence="13" id="KW-1185">Reference proteome</keyword>
<evidence type="ECO:0000256" key="9">
    <source>
        <dbReference type="ARBA" id="ARBA00048968"/>
    </source>
</evidence>
<keyword evidence="4" id="KW-0808">Transferase</keyword>
<evidence type="ECO:0000256" key="7">
    <source>
        <dbReference type="ARBA" id="ARBA00022833"/>
    </source>
</evidence>
<comment type="catalytic activity">
    <reaction evidence="10">
        <text>S-methyl-5'-thioadenosine + phosphate = 5-(methylsulfanyl)-alpha-D-ribose 1-phosphate + adenine</text>
        <dbReference type="Rhea" id="RHEA:11852"/>
        <dbReference type="ChEBI" id="CHEBI:16708"/>
        <dbReference type="ChEBI" id="CHEBI:17509"/>
        <dbReference type="ChEBI" id="CHEBI:43474"/>
        <dbReference type="ChEBI" id="CHEBI:58533"/>
        <dbReference type="EC" id="2.4.2.28"/>
    </reaction>
    <physiologicalReaction direction="left-to-right" evidence="10">
        <dbReference type="Rhea" id="RHEA:11853"/>
    </physiologicalReaction>
</comment>
<evidence type="ECO:0000313" key="12">
    <source>
        <dbReference type="EMBL" id="BDI28180.1"/>
    </source>
</evidence>
<evidence type="ECO:0000256" key="10">
    <source>
        <dbReference type="ARBA" id="ARBA00049893"/>
    </source>
</evidence>
<evidence type="ECO:0000256" key="8">
    <source>
        <dbReference type="ARBA" id="ARBA00047989"/>
    </source>
</evidence>
<dbReference type="GO" id="GO:0005507">
    <property type="term" value="F:copper ion binding"/>
    <property type="evidence" value="ECO:0007669"/>
    <property type="project" value="TreeGrafter"/>
</dbReference>
<evidence type="ECO:0000256" key="5">
    <source>
        <dbReference type="ARBA" id="ARBA00022723"/>
    </source>
</evidence>
<dbReference type="EMBL" id="AP025739">
    <property type="protein sequence ID" value="BDI28180.1"/>
    <property type="molecule type" value="Genomic_DNA"/>
</dbReference>
<organism evidence="12 13">
    <name type="scientific">Capsulimonas corticalis</name>
    <dbReference type="NCBI Taxonomy" id="2219043"/>
    <lineage>
        <taxon>Bacteria</taxon>
        <taxon>Bacillati</taxon>
        <taxon>Armatimonadota</taxon>
        <taxon>Armatimonadia</taxon>
        <taxon>Capsulimonadales</taxon>
        <taxon>Capsulimonadaceae</taxon>
        <taxon>Capsulimonas</taxon>
    </lineage>
</organism>
<dbReference type="Gene3D" id="3.60.140.10">
    <property type="entry name" value="CNF1/YfiH-like putative cysteine hydrolases"/>
    <property type="match status" value="1"/>
</dbReference>
<dbReference type="PANTHER" id="PTHR30616:SF2">
    <property type="entry name" value="PURINE NUCLEOSIDE PHOSPHORYLASE LACC1"/>
    <property type="match status" value="1"/>
</dbReference>
<sequence>MLGLIKAPWKRANVGDLPVYQASTMSWLPGVVQGFTTRHGGVSIAPYERLNLGGHVGDDRDHVLENRRRLWSDLGYAETQVAMAEQVHGDVVEVVTAGSLTPAPGADALVTAVPDVLLMLYFADCVPVYFVDPVKRVVGLAHAGWRGTAANIAAKTLQTMERELGCRPDGCVAAIGPSISAESYTVGRDVADVFRNFARGRDVGAATAVTPSDEFAGKFQLNLRQILFSQLLAAGMRPDSIAVCGEDTCRNGRDFFSYRRDGVTGRMAAYLGVRSSLAPPAR</sequence>
<evidence type="ECO:0000256" key="2">
    <source>
        <dbReference type="ARBA" id="ARBA00003215"/>
    </source>
</evidence>
<keyword evidence="7" id="KW-0862">Zinc</keyword>
<dbReference type="FunCoup" id="A0A402CRV9">
    <property type="interactions" value="195"/>
</dbReference>
<dbReference type="CDD" id="cd16833">
    <property type="entry name" value="YfiH"/>
    <property type="match status" value="1"/>
</dbReference>
<keyword evidence="5" id="KW-0479">Metal-binding</keyword>
<dbReference type="GO" id="GO:0016787">
    <property type="term" value="F:hydrolase activity"/>
    <property type="evidence" value="ECO:0007669"/>
    <property type="project" value="UniProtKB-KW"/>
</dbReference>
<comment type="catalytic activity">
    <reaction evidence="9">
        <text>adenosine + phosphate = alpha-D-ribose 1-phosphate + adenine</text>
        <dbReference type="Rhea" id="RHEA:27642"/>
        <dbReference type="ChEBI" id="CHEBI:16335"/>
        <dbReference type="ChEBI" id="CHEBI:16708"/>
        <dbReference type="ChEBI" id="CHEBI:43474"/>
        <dbReference type="ChEBI" id="CHEBI:57720"/>
        <dbReference type="EC" id="2.4.2.1"/>
    </reaction>
    <physiologicalReaction direction="left-to-right" evidence="9">
        <dbReference type="Rhea" id="RHEA:27643"/>
    </physiologicalReaction>
</comment>
<comment type="similarity">
    <text evidence="3 11">Belongs to the purine nucleoside phosphorylase YfiH/LACC1 family.</text>
</comment>
<evidence type="ECO:0000256" key="1">
    <source>
        <dbReference type="ARBA" id="ARBA00000553"/>
    </source>
</evidence>
<dbReference type="SUPFAM" id="SSF64438">
    <property type="entry name" value="CNF1/YfiH-like putative cysteine hydrolases"/>
    <property type="match status" value="1"/>
</dbReference>
<dbReference type="InterPro" id="IPR011324">
    <property type="entry name" value="Cytotoxic_necrot_fac-like_cat"/>
</dbReference>
<dbReference type="KEGG" id="ccot:CCAX7_002310"/>
<dbReference type="InterPro" id="IPR003730">
    <property type="entry name" value="Cu_polyphenol_OxRdtase"/>
</dbReference>
<protein>
    <recommendedName>
        <fullName evidence="11">Purine nucleoside phosphorylase</fullName>
    </recommendedName>
</protein>
<dbReference type="Proteomes" id="UP000287394">
    <property type="component" value="Chromosome"/>
</dbReference>
<evidence type="ECO:0000256" key="4">
    <source>
        <dbReference type="ARBA" id="ARBA00022679"/>
    </source>
</evidence>
<dbReference type="RefSeq" id="WP_165863996.1">
    <property type="nucleotide sequence ID" value="NZ_AP025739.1"/>
</dbReference>
<dbReference type="GO" id="GO:0017061">
    <property type="term" value="F:S-methyl-5-thioadenosine phosphorylase activity"/>
    <property type="evidence" value="ECO:0007669"/>
    <property type="project" value="UniProtKB-EC"/>
</dbReference>
<dbReference type="InterPro" id="IPR038371">
    <property type="entry name" value="Cu_polyphenol_OxRdtase_sf"/>
</dbReference>
<comment type="catalytic activity">
    <reaction evidence="1">
        <text>inosine + phosphate = alpha-D-ribose 1-phosphate + hypoxanthine</text>
        <dbReference type="Rhea" id="RHEA:27646"/>
        <dbReference type="ChEBI" id="CHEBI:17368"/>
        <dbReference type="ChEBI" id="CHEBI:17596"/>
        <dbReference type="ChEBI" id="CHEBI:43474"/>
        <dbReference type="ChEBI" id="CHEBI:57720"/>
        <dbReference type="EC" id="2.4.2.1"/>
    </reaction>
    <physiologicalReaction direction="left-to-right" evidence="1">
        <dbReference type="Rhea" id="RHEA:27647"/>
    </physiologicalReaction>
</comment>
<accession>A0A402CRV9</accession>
<evidence type="ECO:0000256" key="3">
    <source>
        <dbReference type="ARBA" id="ARBA00007353"/>
    </source>
</evidence>
<gene>
    <name evidence="12" type="ORF">CCAX7_002310</name>
</gene>
<dbReference type="Pfam" id="PF02578">
    <property type="entry name" value="Cu-oxidase_4"/>
    <property type="match status" value="1"/>
</dbReference>
<dbReference type="AlphaFoldDB" id="A0A402CRV9"/>
<comment type="function">
    <text evidence="2">Purine nucleoside enzyme that catalyzes the phosphorolysis of adenosine and inosine nucleosides, yielding D-ribose 1-phosphate and the respective free bases, adenine and hypoxanthine. Also catalyzes the phosphorolysis of S-methyl-5'-thioadenosine into adenine and S-methyl-5-thio-alpha-D-ribose 1-phosphate. Also has adenosine deaminase activity.</text>
</comment>
<evidence type="ECO:0000313" key="13">
    <source>
        <dbReference type="Proteomes" id="UP000287394"/>
    </source>
</evidence>
<comment type="catalytic activity">
    <reaction evidence="8">
        <text>adenosine + H2O + H(+) = inosine + NH4(+)</text>
        <dbReference type="Rhea" id="RHEA:24408"/>
        <dbReference type="ChEBI" id="CHEBI:15377"/>
        <dbReference type="ChEBI" id="CHEBI:15378"/>
        <dbReference type="ChEBI" id="CHEBI:16335"/>
        <dbReference type="ChEBI" id="CHEBI:17596"/>
        <dbReference type="ChEBI" id="CHEBI:28938"/>
        <dbReference type="EC" id="3.5.4.4"/>
    </reaction>
    <physiologicalReaction direction="left-to-right" evidence="8">
        <dbReference type="Rhea" id="RHEA:24409"/>
    </physiologicalReaction>
</comment>
<dbReference type="PANTHER" id="PTHR30616">
    <property type="entry name" value="UNCHARACTERIZED PROTEIN YFIH"/>
    <property type="match status" value="1"/>
</dbReference>
<name>A0A402CRV9_9BACT</name>
<keyword evidence="6" id="KW-0378">Hydrolase</keyword>
<proteinExistence type="inferred from homology"/>
<dbReference type="NCBIfam" id="TIGR00726">
    <property type="entry name" value="peptidoglycan editing factor PgeF"/>
    <property type="match status" value="1"/>
</dbReference>